<dbReference type="AlphaFoldDB" id="A0AAN9JAR6"/>
<evidence type="ECO:0000256" key="1">
    <source>
        <dbReference type="SAM" id="MobiDB-lite"/>
    </source>
</evidence>
<dbReference type="Proteomes" id="UP001359559">
    <property type="component" value="Unassembled WGS sequence"/>
</dbReference>
<feature type="compositionally biased region" description="Basic and acidic residues" evidence="1">
    <location>
        <begin position="31"/>
        <end position="45"/>
    </location>
</feature>
<keyword evidence="3" id="KW-1185">Reference proteome</keyword>
<evidence type="ECO:0000313" key="2">
    <source>
        <dbReference type="EMBL" id="KAK7293844.1"/>
    </source>
</evidence>
<dbReference type="EMBL" id="JAYKXN010000004">
    <property type="protein sequence ID" value="KAK7293844.1"/>
    <property type="molecule type" value="Genomic_DNA"/>
</dbReference>
<feature type="compositionally biased region" description="Basic and acidic residues" evidence="1">
    <location>
        <begin position="56"/>
        <end position="70"/>
    </location>
</feature>
<reference evidence="2 3" key="1">
    <citation type="submission" date="2024-01" db="EMBL/GenBank/DDBJ databases">
        <title>The genomes of 5 underutilized Papilionoideae crops provide insights into root nodulation and disease resistance.</title>
        <authorList>
            <person name="Yuan L."/>
        </authorList>
    </citation>
    <scope>NUCLEOTIDE SEQUENCE [LARGE SCALE GENOMIC DNA]</scope>
    <source>
        <strain evidence="2">LY-2023</strain>
        <tissue evidence="2">Leaf</tissue>
    </source>
</reference>
<dbReference type="PANTHER" id="PTHR34560">
    <property type="entry name" value="POLYKETIDE CYCLASE/DEHYDRASE/LIPID TRANSPORT SUPERFAMILY PROTEIN"/>
    <property type="match status" value="1"/>
</dbReference>
<proteinExistence type="predicted"/>
<organism evidence="2 3">
    <name type="scientific">Clitoria ternatea</name>
    <name type="common">Butterfly pea</name>
    <dbReference type="NCBI Taxonomy" id="43366"/>
    <lineage>
        <taxon>Eukaryota</taxon>
        <taxon>Viridiplantae</taxon>
        <taxon>Streptophyta</taxon>
        <taxon>Embryophyta</taxon>
        <taxon>Tracheophyta</taxon>
        <taxon>Spermatophyta</taxon>
        <taxon>Magnoliopsida</taxon>
        <taxon>eudicotyledons</taxon>
        <taxon>Gunneridae</taxon>
        <taxon>Pentapetalae</taxon>
        <taxon>rosids</taxon>
        <taxon>fabids</taxon>
        <taxon>Fabales</taxon>
        <taxon>Fabaceae</taxon>
        <taxon>Papilionoideae</taxon>
        <taxon>50 kb inversion clade</taxon>
        <taxon>NPAAA clade</taxon>
        <taxon>indigoferoid/millettioid clade</taxon>
        <taxon>Phaseoleae</taxon>
        <taxon>Clitoria</taxon>
    </lineage>
</organism>
<gene>
    <name evidence="2" type="ORF">RJT34_16721</name>
</gene>
<name>A0AAN9JAR6_CLITE</name>
<feature type="region of interest" description="Disordered" evidence="1">
    <location>
        <begin position="1"/>
        <end position="71"/>
    </location>
</feature>
<accession>A0AAN9JAR6</accession>
<evidence type="ECO:0000313" key="3">
    <source>
        <dbReference type="Proteomes" id="UP001359559"/>
    </source>
</evidence>
<dbReference type="PANTHER" id="PTHR34560:SF8">
    <property type="entry name" value="START-LIKE DOMAIN-CONTAINING PROTEIN-RELATED"/>
    <property type="match status" value="1"/>
</dbReference>
<comment type="caution">
    <text evidence="2">The sequence shown here is derived from an EMBL/GenBank/DDBJ whole genome shotgun (WGS) entry which is preliminary data.</text>
</comment>
<sequence length="509" mass="57939">MSNSFVPLPQLCLKGKAARREKGRSLGVEKTLMEEGQRQSEDPQPTHDPSPATTHPKQDQQKQIGEEDQNRSLPRKSLNVIFLFFPLVGRDFPPPKESSSFASKALDLFLHFKRVFLDRYVTLASFFKAVGQLGNISKFLQGDKIEGQEVSFKGPASVIHFVTGSIRLRKDLNMIYYEISSFQPMEIYVDDEAKLTLYGLVQTPSRDKSYYNEGNFKGSSAEFSIKAFNDQKGMKLVDNAKKKMIGSNTCWQSAYQHLFAGCSEIWLLRIRGFGYFTSENDLDCCGSGYARWPQSSIPTFKILAVECLHRVQIREQILLVSVKVLWPLSMREAIVHYHLFEYFQDDLIIVLTNSTVASMRHDKEEFSKAMEDSLYVRIREEHKQVAPVLPSEDLVKSAQGWVEDISKEDENHQYANKLLSMEMNTEVVDNSKAFGEIVEEHRYHSRVASPSFRGEESLCMEKDGRVDSHSSKLQISSINKVSVEVPNEDILEGTLQYAPGTNSDIQNPR</sequence>
<protein>
    <submittedName>
        <fullName evidence="2">Uncharacterized protein</fullName>
    </submittedName>
</protein>